<dbReference type="Pfam" id="PF09656">
    <property type="entry name" value="PGPGW"/>
    <property type="match status" value="1"/>
</dbReference>
<reference evidence="2 3" key="1">
    <citation type="submission" date="2019-03" db="EMBL/GenBank/DDBJ databases">
        <title>Draft genome sequences of novel Actinobacteria.</title>
        <authorList>
            <person name="Sahin N."/>
            <person name="Ay H."/>
            <person name="Saygin H."/>
        </authorList>
    </citation>
    <scope>NUCLEOTIDE SEQUENCE [LARGE SCALE GENOMIC DNA]</scope>
    <source>
        <strain evidence="2 3">H3C3</strain>
    </source>
</reference>
<dbReference type="InterPro" id="IPR019099">
    <property type="entry name" value="Uncharacterised_PGPGW_TM"/>
</dbReference>
<organism evidence="2 3">
    <name type="scientific">Actinomadura rubrisoli</name>
    <dbReference type="NCBI Taxonomy" id="2530368"/>
    <lineage>
        <taxon>Bacteria</taxon>
        <taxon>Bacillati</taxon>
        <taxon>Actinomycetota</taxon>
        <taxon>Actinomycetes</taxon>
        <taxon>Streptosporangiales</taxon>
        <taxon>Thermomonosporaceae</taxon>
        <taxon>Actinomadura</taxon>
    </lineage>
</organism>
<keyword evidence="1" id="KW-0472">Membrane</keyword>
<comment type="caution">
    <text evidence="2">The sequence shown here is derived from an EMBL/GenBank/DDBJ whole genome shotgun (WGS) entry which is preliminary data.</text>
</comment>
<evidence type="ECO:0000256" key="1">
    <source>
        <dbReference type="SAM" id="Phobius"/>
    </source>
</evidence>
<protein>
    <submittedName>
        <fullName evidence="2">TIGR02611 family protein</fullName>
    </submittedName>
</protein>
<dbReference type="AlphaFoldDB" id="A0A4R4ZSI5"/>
<evidence type="ECO:0000313" key="3">
    <source>
        <dbReference type="Proteomes" id="UP000294513"/>
    </source>
</evidence>
<dbReference type="EMBL" id="SMKU01000588">
    <property type="protein sequence ID" value="TDD60919.1"/>
    <property type="molecule type" value="Genomic_DNA"/>
</dbReference>
<feature type="transmembrane region" description="Helical" evidence="1">
    <location>
        <begin position="107"/>
        <end position="129"/>
    </location>
</feature>
<accession>A0A4R4ZSI5</accession>
<keyword evidence="1" id="KW-1133">Transmembrane helix</keyword>
<dbReference type="RefSeq" id="WP_131903619.1">
    <property type="nucleotide sequence ID" value="NZ_SMKU01000588.1"/>
</dbReference>
<feature type="transmembrane region" description="Helical" evidence="1">
    <location>
        <begin position="34"/>
        <end position="55"/>
    </location>
</feature>
<gene>
    <name evidence="2" type="ORF">E1298_45710</name>
</gene>
<dbReference type="Proteomes" id="UP000294513">
    <property type="component" value="Unassembled WGS sequence"/>
</dbReference>
<dbReference type="OrthoDB" id="3295542at2"/>
<keyword evidence="3" id="KW-1185">Reference proteome</keyword>
<sequence length="142" mass="15500">MAINHEKDAPPADEPGPFQRFRETLRRNAILNTAWRIGVFTVGATVLVGGLVMMVTPGPGIVGIVVGLAILATEFAWAQRALHRAKQAAERAKEKALDPRKKRRNTILAIIGGLLGGAAVIAYLVIYSFTLPWNIDDPTFWN</sequence>
<feature type="transmembrane region" description="Helical" evidence="1">
    <location>
        <begin position="61"/>
        <end position="78"/>
    </location>
</feature>
<name>A0A4R4ZSI5_9ACTN</name>
<proteinExistence type="predicted"/>
<keyword evidence="1" id="KW-0812">Transmembrane</keyword>
<evidence type="ECO:0000313" key="2">
    <source>
        <dbReference type="EMBL" id="TDD60919.1"/>
    </source>
</evidence>